<dbReference type="Proteomes" id="UP001597033">
    <property type="component" value="Unassembled WGS sequence"/>
</dbReference>
<reference evidence="3" key="1">
    <citation type="journal article" date="2019" name="Int. J. Syst. Evol. Microbiol.">
        <title>The Global Catalogue of Microorganisms (GCM) 10K type strain sequencing project: providing services to taxonomists for standard genome sequencing and annotation.</title>
        <authorList>
            <consortium name="The Broad Institute Genomics Platform"/>
            <consortium name="The Broad Institute Genome Sequencing Center for Infectious Disease"/>
            <person name="Wu L."/>
            <person name="Ma J."/>
        </authorList>
    </citation>
    <scope>NUCLEOTIDE SEQUENCE [LARGE SCALE GENOMIC DNA]</scope>
    <source>
        <strain evidence="3">CCUG 55854</strain>
    </source>
</reference>
<evidence type="ECO:0000313" key="2">
    <source>
        <dbReference type="EMBL" id="MFD1043184.1"/>
    </source>
</evidence>
<dbReference type="InterPro" id="IPR049522">
    <property type="entry name" value="ART-PolyVal_dom"/>
</dbReference>
<protein>
    <recommendedName>
        <fullName evidence="1">ART-PolyVal-like domain-containing protein</fullName>
    </recommendedName>
</protein>
<dbReference type="RefSeq" id="WP_162377089.1">
    <property type="nucleotide sequence ID" value="NZ_JBHTKN010000008.1"/>
</dbReference>
<dbReference type="EMBL" id="JBHTKN010000008">
    <property type="protein sequence ID" value="MFD1043184.1"/>
    <property type="molecule type" value="Genomic_DNA"/>
</dbReference>
<feature type="domain" description="ART-PolyVal-like" evidence="1">
    <location>
        <begin position="28"/>
        <end position="170"/>
    </location>
</feature>
<proteinExistence type="predicted"/>
<accession>A0ABW3M0V4</accession>
<organism evidence="2 3">
    <name type="scientific">Pseudoxanthomonas kaohsiungensis</name>
    <dbReference type="NCBI Taxonomy" id="283923"/>
    <lineage>
        <taxon>Bacteria</taxon>
        <taxon>Pseudomonadati</taxon>
        <taxon>Pseudomonadota</taxon>
        <taxon>Gammaproteobacteria</taxon>
        <taxon>Lysobacterales</taxon>
        <taxon>Lysobacteraceae</taxon>
        <taxon>Pseudoxanthomonas</taxon>
    </lineage>
</organism>
<name>A0ABW3M0V4_9GAMM</name>
<gene>
    <name evidence="2" type="ORF">ACFQ2N_12595</name>
</gene>
<evidence type="ECO:0000313" key="3">
    <source>
        <dbReference type="Proteomes" id="UP001597033"/>
    </source>
</evidence>
<dbReference type="Pfam" id="PF18760">
    <property type="entry name" value="ART-PolyVal"/>
    <property type="match status" value="1"/>
</dbReference>
<sequence length="202" mass="22747">MQPKVLKQFPAQSDAFRRWFGASKAVNAAGEPLVVYHGTASTFEAFYNCRGNAYYFTDDLAAAQAYAAIVEVEDDQEVEDRRVIAAYLQLVNPMVIDLDWAREHLTDRSGEIDWTALDEVAYQAQDAGHDGMILRGIPDFSGLEDGQRRERVYDQYLVFSPSQIKSVVNRGTWDPNDKRIAFKRSAVAIAPEEEEAVCSPKF</sequence>
<evidence type="ECO:0000259" key="1">
    <source>
        <dbReference type="Pfam" id="PF18760"/>
    </source>
</evidence>
<comment type="caution">
    <text evidence="2">The sequence shown here is derived from an EMBL/GenBank/DDBJ whole genome shotgun (WGS) entry which is preliminary data.</text>
</comment>
<keyword evidence="3" id="KW-1185">Reference proteome</keyword>